<dbReference type="InterPro" id="IPR007110">
    <property type="entry name" value="Ig-like_dom"/>
</dbReference>
<dbReference type="FunFam" id="2.60.40.10:FF:000031">
    <property type="entry name" value="Myosin-binding protein C, slow type"/>
    <property type="match status" value="1"/>
</dbReference>
<evidence type="ECO:0000259" key="24">
    <source>
        <dbReference type="PROSITE" id="PS50011"/>
    </source>
</evidence>
<dbReference type="InterPro" id="IPR052385">
    <property type="entry name" value="Obscurin/Obscurin-like_Reg"/>
</dbReference>
<dbReference type="SMART" id="SM00408">
    <property type="entry name" value="IGc2"/>
    <property type="match status" value="12"/>
</dbReference>
<evidence type="ECO:0000256" key="20">
    <source>
        <dbReference type="ARBA" id="ARBA00023319"/>
    </source>
</evidence>
<feature type="domain" description="Fibronectin type-III" evidence="26">
    <location>
        <begin position="2378"/>
        <end position="2471"/>
    </location>
</feature>
<dbReference type="FunFam" id="2.60.40.10:FF:001477">
    <property type="entry name" value="Titin b"/>
    <property type="match status" value="1"/>
</dbReference>
<feature type="region of interest" description="Disordered" evidence="23">
    <location>
        <begin position="2138"/>
        <end position="2165"/>
    </location>
</feature>
<comment type="cofactor">
    <cofactor evidence="1">
        <name>Ca(2+)</name>
        <dbReference type="ChEBI" id="CHEBI:29108"/>
    </cofactor>
</comment>
<proteinExistence type="inferred from homology"/>
<dbReference type="InterPro" id="IPR013098">
    <property type="entry name" value="Ig_I-set"/>
</dbReference>
<feature type="domain" description="Protein kinase" evidence="24">
    <location>
        <begin position="2507"/>
        <end position="2762"/>
    </location>
</feature>
<feature type="compositionally biased region" description="Low complexity" evidence="23">
    <location>
        <begin position="2138"/>
        <end position="2155"/>
    </location>
</feature>
<evidence type="ECO:0000256" key="12">
    <source>
        <dbReference type="ARBA" id="ARBA00022737"/>
    </source>
</evidence>
<feature type="compositionally biased region" description="Polar residues" evidence="23">
    <location>
        <begin position="362"/>
        <end position="371"/>
    </location>
</feature>
<dbReference type="GO" id="GO:0005524">
    <property type="term" value="F:ATP binding"/>
    <property type="evidence" value="ECO:0007669"/>
    <property type="project" value="UniProtKB-UniRule"/>
</dbReference>
<feature type="domain" description="Ig-like" evidence="25">
    <location>
        <begin position="1713"/>
        <end position="1801"/>
    </location>
</feature>
<accession>A0A7M7N5L4</accession>
<dbReference type="FunFam" id="2.60.40.10:FF:000145">
    <property type="entry name" value="Myosin light chain kinase, smooth muscle"/>
    <property type="match status" value="1"/>
</dbReference>
<evidence type="ECO:0000256" key="8">
    <source>
        <dbReference type="ARBA" id="ARBA00022527"/>
    </source>
</evidence>
<evidence type="ECO:0000256" key="11">
    <source>
        <dbReference type="ARBA" id="ARBA00022723"/>
    </source>
</evidence>
<dbReference type="PROSITE" id="PS00108">
    <property type="entry name" value="PROTEIN_KINASE_ST"/>
    <property type="match status" value="2"/>
</dbReference>
<feature type="domain" description="Ig-like" evidence="25">
    <location>
        <begin position="1960"/>
        <end position="2048"/>
    </location>
</feature>
<feature type="region of interest" description="Disordered" evidence="23">
    <location>
        <begin position="916"/>
        <end position="1069"/>
    </location>
</feature>
<dbReference type="SMART" id="SM00409">
    <property type="entry name" value="IG"/>
    <property type="match status" value="12"/>
</dbReference>
<feature type="domain" description="Ig-like" evidence="25">
    <location>
        <begin position="1219"/>
        <end position="1310"/>
    </location>
</feature>
<dbReference type="GO" id="GO:0045989">
    <property type="term" value="P:positive regulation of striated muscle contraction"/>
    <property type="evidence" value="ECO:0007669"/>
    <property type="project" value="UniProtKB-ARBA"/>
</dbReference>
<dbReference type="SMART" id="SM00060">
    <property type="entry name" value="FN3"/>
    <property type="match status" value="1"/>
</dbReference>
<evidence type="ECO:0000256" key="17">
    <source>
        <dbReference type="ARBA" id="ARBA00022842"/>
    </source>
</evidence>
<feature type="compositionally biased region" description="Low complexity" evidence="23">
    <location>
        <begin position="757"/>
        <end position="774"/>
    </location>
</feature>
<feature type="compositionally biased region" description="Polar residues" evidence="23">
    <location>
        <begin position="972"/>
        <end position="983"/>
    </location>
</feature>
<evidence type="ECO:0000256" key="1">
    <source>
        <dbReference type="ARBA" id="ARBA00001913"/>
    </source>
</evidence>
<keyword evidence="13 22" id="KW-0547">Nucleotide-binding</keyword>
<evidence type="ECO:0000256" key="10">
    <source>
        <dbReference type="ARBA" id="ARBA00022679"/>
    </source>
</evidence>
<evidence type="ECO:0000256" key="19">
    <source>
        <dbReference type="ARBA" id="ARBA00023157"/>
    </source>
</evidence>
<feature type="region of interest" description="Disordered" evidence="23">
    <location>
        <begin position="499"/>
        <end position="575"/>
    </location>
</feature>
<evidence type="ECO:0000256" key="13">
    <source>
        <dbReference type="ARBA" id="ARBA00022741"/>
    </source>
</evidence>
<feature type="domain" description="Ig-like" evidence="25">
    <location>
        <begin position="2186"/>
        <end position="2276"/>
    </location>
</feature>
<feature type="domain" description="Ig-like" evidence="25">
    <location>
        <begin position="1123"/>
        <end position="1213"/>
    </location>
</feature>
<feature type="compositionally biased region" description="Low complexity" evidence="23">
    <location>
        <begin position="1342"/>
        <end position="1356"/>
    </location>
</feature>
<dbReference type="PROSITE" id="PS50853">
    <property type="entry name" value="FN3"/>
    <property type="match status" value="1"/>
</dbReference>
<dbReference type="OrthoDB" id="2152335at2759"/>
<comment type="subcellular location">
    <subcellularLocation>
        <location evidence="3">Cytoplasm</location>
    </subcellularLocation>
</comment>
<dbReference type="EC" id="2.7.11.18" evidence="5"/>
<evidence type="ECO:0000256" key="23">
    <source>
        <dbReference type="SAM" id="MobiDB-lite"/>
    </source>
</evidence>
<feature type="domain" description="Ig-like" evidence="25">
    <location>
        <begin position="1812"/>
        <end position="1903"/>
    </location>
</feature>
<dbReference type="FunFam" id="2.60.40.10:FF:003875">
    <property type="match status" value="1"/>
</dbReference>
<dbReference type="GO" id="GO:0004687">
    <property type="term" value="F:myosin light chain kinase activity"/>
    <property type="evidence" value="ECO:0007669"/>
    <property type="project" value="UniProtKB-EC"/>
</dbReference>
<evidence type="ECO:0000256" key="14">
    <source>
        <dbReference type="ARBA" id="ARBA00022777"/>
    </source>
</evidence>
<evidence type="ECO:0000256" key="3">
    <source>
        <dbReference type="ARBA" id="ARBA00004496"/>
    </source>
</evidence>
<keyword evidence="14" id="KW-0418">Kinase</keyword>
<feature type="region of interest" description="Disordered" evidence="23">
    <location>
        <begin position="2828"/>
        <end position="2956"/>
    </location>
</feature>
<feature type="domain" description="Ig-like" evidence="25">
    <location>
        <begin position="575"/>
        <end position="664"/>
    </location>
</feature>
<keyword evidence="28" id="KW-1185">Reference proteome</keyword>
<feature type="compositionally biased region" description="Polar residues" evidence="23">
    <location>
        <begin position="442"/>
        <end position="460"/>
    </location>
</feature>
<evidence type="ECO:0000313" key="27">
    <source>
        <dbReference type="EnsemblMetazoa" id="XP_030830851"/>
    </source>
</evidence>
<dbReference type="Gene3D" id="1.10.510.10">
    <property type="entry name" value="Transferase(Phosphotransferase) domain 1"/>
    <property type="match status" value="2"/>
</dbReference>
<dbReference type="InterPro" id="IPR017441">
    <property type="entry name" value="Protein_kinase_ATP_BS"/>
</dbReference>
<dbReference type="GeneID" id="581963"/>
<feature type="domain" description="Ig-like" evidence="25">
    <location>
        <begin position="1613"/>
        <end position="1702"/>
    </location>
</feature>
<keyword evidence="7" id="KW-0963">Cytoplasm</keyword>
<evidence type="ECO:0000256" key="15">
    <source>
        <dbReference type="ARBA" id="ARBA00022837"/>
    </source>
</evidence>
<dbReference type="InterPro" id="IPR003599">
    <property type="entry name" value="Ig_sub"/>
</dbReference>
<feature type="compositionally biased region" description="Low complexity" evidence="23">
    <location>
        <begin position="2790"/>
        <end position="2800"/>
    </location>
</feature>
<dbReference type="InParanoid" id="A0A7M7N5L4"/>
<evidence type="ECO:0000313" key="28">
    <source>
        <dbReference type="Proteomes" id="UP000007110"/>
    </source>
</evidence>
<evidence type="ECO:0000256" key="2">
    <source>
        <dbReference type="ARBA" id="ARBA00001946"/>
    </source>
</evidence>
<dbReference type="GO" id="GO:0046872">
    <property type="term" value="F:metal ion binding"/>
    <property type="evidence" value="ECO:0007669"/>
    <property type="project" value="UniProtKB-KW"/>
</dbReference>
<dbReference type="InterPro" id="IPR003598">
    <property type="entry name" value="Ig_sub2"/>
</dbReference>
<feature type="compositionally biased region" description="Polar residues" evidence="23">
    <location>
        <begin position="690"/>
        <end position="704"/>
    </location>
</feature>
<dbReference type="PROSITE" id="PS50011">
    <property type="entry name" value="PROTEIN_KINASE_DOM"/>
    <property type="match status" value="2"/>
</dbReference>
<feature type="compositionally biased region" description="Basic and acidic residues" evidence="23">
    <location>
        <begin position="2867"/>
        <end position="2878"/>
    </location>
</feature>
<comment type="cofactor">
    <cofactor evidence="2">
        <name>Mg(2+)</name>
        <dbReference type="ChEBI" id="CHEBI:18420"/>
    </cofactor>
</comment>
<feature type="compositionally biased region" description="Basic and acidic residues" evidence="23">
    <location>
        <begin position="373"/>
        <end position="385"/>
    </location>
</feature>
<evidence type="ECO:0000256" key="16">
    <source>
        <dbReference type="ARBA" id="ARBA00022840"/>
    </source>
</evidence>
<dbReference type="PROSITE" id="PS00107">
    <property type="entry name" value="PROTEIN_KINASE_ATP"/>
    <property type="match status" value="2"/>
</dbReference>
<dbReference type="FunFam" id="2.60.40.10:FF:000107">
    <property type="entry name" value="Myosin, light chain kinase a"/>
    <property type="match status" value="1"/>
</dbReference>
<dbReference type="FunFam" id="2.60.40.10:FF:000080">
    <property type="entry name" value="Myosin light chain kinase, smooth muscle"/>
    <property type="match status" value="2"/>
</dbReference>
<evidence type="ECO:0000256" key="22">
    <source>
        <dbReference type="PROSITE-ProRule" id="PRU10141"/>
    </source>
</evidence>
<feature type="compositionally biased region" description="Basic and acidic residues" evidence="23">
    <location>
        <begin position="2886"/>
        <end position="2928"/>
    </location>
</feature>
<feature type="compositionally biased region" description="Basic and acidic residues" evidence="23">
    <location>
        <begin position="549"/>
        <end position="560"/>
    </location>
</feature>
<feature type="compositionally biased region" description="Low complexity" evidence="23">
    <location>
        <begin position="918"/>
        <end position="928"/>
    </location>
</feature>
<evidence type="ECO:0000256" key="4">
    <source>
        <dbReference type="ARBA" id="ARBA00006692"/>
    </source>
</evidence>
<feature type="region of interest" description="Disordered" evidence="23">
    <location>
        <begin position="882"/>
        <end position="903"/>
    </location>
</feature>
<feature type="domain" description="Protein kinase" evidence="24">
    <location>
        <begin position="22"/>
        <end position="277"/>
    </location>
</feature>
<keyword evidence="20" id="KW-0393">Immunoglobulin domain</keyword>
<keyword evidence="10" id="KW-0808">Transferase</keyword>
<feature type="compositionally biased region" description="Low complexity" evidence="23">
    <location>
        <begin position="820"/>
        <end position="848"/>
    </location>
</feature>
<dbReference type="InterPro" id="IPR003961">
    <property type="entry name" value="FN3_dom"/>
</dbReference>
<feature type="compositionally biased region" description="Low complexity" evidence="23">
    <location>
        <begin position="998"/>
        <end position="1011"/>
    </location>
</feature>
<dbReference type="Pfam" id="PF00041">
    <property type="entry name" value="fn3"/>
    <property type="match status" value="1"/>
</dbReference>
<dbReference type="PANTHER" id="PTHR35971:SF5">
    <property type="entry name" value="OBSCURIN LIKE CYTOSKELETAL ADAPTOR 1"/>
    <property type="match status" value="1"/>
</dbReference>
<feature type="region of interest" description="Disordered" evidence="23">
    <location>
        <begin position="2103"/>
        <end position="2125"/>
    </location>
</feature>
<feature type="compositionally biased region" description="Polar residues" evidence="23">
    <location>
        <begin position="2113"/>
        <end position="2123"/>
    </location>
</feature>
<feature type="compositionally biased region" description="Polar residues" evidence="23">
    <location>
        <begin position="808"/>
        <end position="819"/>
    </location>
</feature>
<dbReference type="Pfam" id="PF07679">
    <property type="entry name" value="I-set"/>
    <property type="match status" value="12"/>
</dbReference>
<keyword evidence="18" id="KW-0112">Calmodulin-binding</keyword>
<comment type="similarity">
    <text evidence="4">Belongs to the protein kinase superfamily. CAMK Ser/Thr protein kinase family.</text>
</comment>
<feature type="compositionally biased region" description="Polar residues" evidence="23">
    <location>
        <begin position="2156"/>
        <end position="2165"/>
    </location>
</feature>
<dbReference type="CDD" id="cd00063">
    <property type="entry name" value="FN3"/>
    <property type="match status" value="1"/>
</dbReference>
<keyword evidence="16 22" id="KW-0067">ATP-binding</keyword>
<feature type="domain" description="Ig-like" evidence="25">
    <location>
        <begin position="2280"/>
        <end position="2370"/>
    </location>
</feature>
<dbReference type="SUPFAM" id="SSF48726">
    <property type="entry name" value="Immunoglobulin"/>
    <property type="match status" value="12"/>
</dbReference>
<evidence type="ECO:0000256" key="9">
    <source>
        <dbReference type="ARBA" id="ARBA00022553"/>
    </source>
</evidence>
<dbReference type="GO" id="GO:0030017">
    <property type="term" value="C:sarcomere"/>
    <property type="evidence" value="ECO:0007669"/>
    <property type="project" value="UniProtKB-ARBA"/>
</dbReference>
<feature type="compositionally biased region" description="Basic and acidic residues" evidence="23">
    <location>
        <begin position="957"/>
        <end position="970"/>
    </location>
</feature>
<dbReference type="SUPFAM" id="SSF49265">
    <property type="entry name" value="Fibronectin type III"/>
    <property type="match status" value="1"/>
</dbReference>
<dbReference type="EnsemblMetazoa" id="XM_030974991">
    <property type="protein sequence ID" value="XP_030830851"/>
    <property type="gene ID" value="LOC581963"/>
</dbReference>
<keyword evidence="19" id="KW-1015">Disulfide bond</keyword>
<feature type="compositionally biased region" description="Basic and acidic residues" evidence="23">
    <location>
        <begin position="399"/>
        <end position="417"/>
    </location>
</feature>
<dbReference type="FunFam" id="2.60.40.10:FF:001452">
    <property type="entry name" value="Uncharacterized protein, isoform F"/>
    <property type="match status" value="2"/>
</dbReference>
<evidence type="ECO:0000256" key="18">
    <source>
        <dbReference type="ARBA" id="ARBA00022860"/>
    </source>
</evidence>
<evidence type="ECO:0000256" key="5">
    <source>
        <dbReference type="ARBA" id="ARBA00012430"/>
    </source>
</evidence>
<evidence type="ECO:0000256" key="7">
    <source>
        <dbReference type="ARBA" id="ARBA00022490"/>
    </source>
</evidence>
<dbReference type="SMART" id="SM00406">
    <property type="entry name" value="IGv"/>
    <property type="match status" value="6"/>
</dbReference>
<dbReference type="GO" id="GO:0005516">
    <property type="term" value="F:calmodulin binding"/>
    <property type="evidence" value="ECO:0007669"/>
    <property type="project" value="UniProtKB-KW"/>
</dbReference>
<sequence>MTGRQRGMSFEVKKNEKAEDYYIVKEELGKGKFGIVYRCEEKSTGKTWAAKYVKTIRAKDKEAVQREIDLMSELEHPSLMALIEAYQSSRQTVMILECITGGELFERIVDDTFDLTESEVISYMRQICAGVQHMHHHNIMHLDLKPENIMCVNRTGFQLKIIDFGLARKYEPDNDVKVLCGTPEFVAPEVISYDAITPLTDMWSVGVICYVLLSGLSPFLGDSDSETLNNVTMGEWDFEDEAFDGISNCAKDFISDLLVKDQRDRTSVDDSFKHPWLSELSTRTKACETKLSTKRLKKFLARRRWQRTANAVRAIGRMSALRLVSQRKASQSNGSTPSEKNPTSPSPSSSSISSPVKHPTEGQGSERTPNAESKIKEKAEIDKGIDQQGSATNTVPCVDQEKPVNTRSDRNSYEKPSETNGRALSFTLDSDVENDSGLDLSLDQTALGKQSDRSSQNSVNEGRDELPVDSGIKTNGISDITRDQSLKVDKDDQLRNSVIDTNSVTSSSADKSDISVCSDASEDTSDPGVNMDRYLYDPNKGVKNQAAKWEGRHDSPDRKSTKQTTGGQSPPQQAPVFRQKFRHCEVIVGSVACFECRVDGHPSPDIIWYRNGKRVQESERSRIMKGGEDVHSLVIKEVTKDDQGTYMCEARSPAGKARCSARLVVQQHPVVSNNHEDKSSPPETTESPSRQNSTGRKFWQFSSSKNKDQRGDKLATSSKSSTPAAAASKQSFFSLDRKGSSRTESERSEPRREQRATRTSTASSPRSQSGSSKSAVDKLKERAEAFTKQYERKKEERQSLSDREPRRSTNISNYLQRYTRSASAERSSSFSIGSTSSPSRRGSSASTSDEPDLAPYSRPRLATYATMIRSTQSIGALSAKFEAGKANGTDTRKGNSSTLPRKDLKYNANLDAKKALFSSTSNGTTNSSPVKSKTREPVSVLSRAAVTSPPSTSSLRSKFESKSNGDKDAPFTRTTPVRQSTGRLSYLDKMETKERDSSPSSSSSSSFSRSSAARHSTIGVMKSPSTGNKQDTRNGVNTKRQEPARPVSTFISPSKSSSVSSPISSTNQKTFVSRYETVINSDSESSICSTTSSSTSEKKSRSTPSSSISSRYEMRSPVVEKPPSFVKKPQKLSASEGESATLSCMVEGEPKPEVTWSFRGKPLVDEGRVEIYQEKGTYYLEIFDLVGRDAGLYTCRIVNSAGRSSALVELVVNAKPKRPPFFLQKLSDCEVHEAGANGRLQCKLEGAPAPETSWLKEGKPLEESDRVHFIQSANGIHAIIIDDVTEDDDSIYTCIAKNKHGQVSSSAELIVEIDLPSKSEVDSIINTSLHIEEDDIQPSSVTETPPVAASSPAVPDPTVSAPQFLARPSSVTADQAKSARFSCSVSGFPLPVVTWAKDEKILRDEGRFEIYDEGQEFIMEVFELEPEDEGLYTVTAENPAGKAATGAQLTINRTRLVEQPPPPAPYTNSLSYSDVRHDEAASLEDVPSLKSEQLIPEPISANLTAFQPPSRIPPEFLALPTQRTITEPNSAKFNCRVVGDPKPTVTWSRNGVVLSDSGRYELYEEKDEFVLEIFDTTTDDSGLYVCTATNLAGQKAAETMLTVESSAPKGTIPEFLEKMSGTAVRDADKAKFTCKLRGIPPPSVHWYYRNQEIVGSDEVYELYHEGEIASLCLPEVLPEDEGEYSCTIKNDMGETSCSAFLKVQVASPKSTMPEFLQKLKDIQAIDGSPLSLPVRIKGSPAPDVQWFFNKEQIKEDNDFKFVVDGDRLSLVIAEVYPDDAGIYTCKIFNSAGSAECACKVFVQASDIEGYPPKFVQKPRSIHIDEGSSVTLSCKIDGEPLPTVTWIKDGRPIEAGRRFKMESSGISGTTRSLNIPTVLATDAGSYTCVLHNQSGGDQCSVNVVVKPLEEEQTDFRSLLKSRPRLQNISNSPNNVSSDKSDAEQVDFRHVLTRHVNTRKRPSFIKPLTDIEVVEGESVTFECHVDGIPEPIIIWTANKKEIKESKYFQMSYKDTVAKLLIAEAFAEDEGDYACTATNGVGSVTCAAELTVQDEENVNGLRLSIDEPAITIPHPDDPPRSVIESDCTHDKVASTFNVRLAKAVNGTPPSPPAPIQHNTNTNNNKEVISPPSEVQEISLSSFTKTSSSIEESTYSASTPDTTESAMDNPTAATTATVNGDSTAAPATDPPCFLEPLKDTAVLEESSAMLKCKVVGEPEPDIFWYKDGVELKDDRKYKMDFPDDDVAMLIVREAGLEDAGEYTCKAVNSCGTKESTAEIIVEAPARIKDAPKTLQVMAGHDLSVTCNFVAIPEPDVVVWRKNRKTVQESDRVKIEETDTSTTLTVTKATHDDSGRYTLQVENDLGSDDTAIYVSVLDKPDPPVGTPIASNISRQSLTLSWTGSSYDGGSRITGYVVEMRTVDDEAWTKADVVSHTSHTIDNLKPETKYLFRVSSENEHGISKPGQESDPILTVVEEKKKVDMRKPVTENDAEEVEFRHVTIKPDKDFSDKYQIKEVLGKGRFGTVHKCIEKVTGKAYAAKMIKTIKSTDKESVKNEIEIMNKLHHAKLLQCLDAFESPKQMIMVLEIVNGGELFERVIDDDFGLTESDVIEFMRQICAGVHHMHSTNILHLDLKPENILCIDKTGSRIKLIDFGLARDFNPAQSTKVMFGTPEFVAPEVINYDVIGFTTDMWSVGVICYILLSGLSPFMGDNDAETLNNVTLAEWDFEDEAFDAISEDAKTFIEGLLIQKKEERMTAAECLQHHWLVTDSKELKCNKISTAKLKNFVARRRWQQSDSSESNQESTNEDSADEIKTATAVRAIGRMASLSLFGSSKKSGENSGSLMRSQSSPSSSKDKPPSTPTTPPIITEADDKATKDDAERSAMSTCDDEAKQEVAETIVSKEQEKEHATMNNRDHKITERDTKANERQNGDDESDDDSDNDVEDDVDGPGKKDLNQNIPGAPHFLKEIIDQEVFEGDSARFDCKVAGDPEPEIKWLQDGVEIEESSRFIFDCDDDGSFSLIIRRIQEDDEGEYCIKATNSKGEAVCIGDLLVEVF</sequence>
<feature type="region of interest" description="Disordered" evidence="23">
    <location>
        <begin position="323"/>
        <end position="484"/>
    </location>
</feature>
<feature type="region of interest" description="Disordered" evidence="23">
    <location>
        <begin position="666"/>
        <end position="857"/>
    </location>
</feature>
<dbReference type="InterPro" id="IPR011009">
    <property type="entry name" value="Kinase-like_dom_sf"/>
</dbReference>
<dbReference type="Gene3D" id="2.60.40.10">
    <property type="entry name" value="Immunoglobulins"/>
    <property type="match status" value="13"/>
</dbReference>
<dbReference type="InterPro" id="IPR013106">
    <property type="entry name" value="Ig_V-set"/>
</dbReference>
<feature type="compositionally biased region" description="Basic and acidic residues" evidence="23">
    <location>
        <begin position="775"/>
        <end position="807"/>
    </location>
</feature>
<feature type="compositionally biased region" description="Polar residues" evidence="23">
    <location>
        <begin position="1023"/>
        <end position="1038"/>
    </location>
</feature>
<dbReference type="FunFam" id="1.10.510.10:FF:000594">
    <property type="entry name" value="Myosin light chain kinase isoform-III"/>
    <property type="match status" value="1"/>
</dbReference>
<feature type="domain" description="Ig-like" evidence="25">
    <location>
        <begin position="1362"/>
        <end position="1452"/>
    </location>
</feature>
<feature type="compositionally biased region" description="Low complexity" evidence="23">
    <location>
        <begin position="1047"/>
        <end position="1066"/>
    </location>
</feature>
<feature type="domain" description="Ig-like" evidence="25">
    <location>
        <begin position="1514"/>
        <end position="1602"/>
    </location>
</feature>
<keyword evidence="9" id="KW-0597">Phosphoprotein</keyword>
<dbReference type="SUPFAM" id="SSF56112">
    <property type="entry name" value="Protein kinase-like (PK-like)"/>
    <property type="match status" value="2"/>
</dbReference>
<feature type="region of interest" description="Disordered" evidence="23">
    <location>
        <begin position="1335"/>
        <end position="1356"/>
    </location>
</feature>
<feature type="compositionally biased region" description="Low complexity" evidence="23">
    <location>
        <begin position="1082"/>
        <end position="1095"/>
    </location>
</feature>
<dbReference type="FunFam" id="2.60.40.10:FF:000147">
    <property type="entry name" value="Myosin light chain kinase"/>
    <property type="match status" value="1"/>
</dbReference>
<dbReference type="FunFam" id="3.30.200.20:FF:000315">
    <property type="entry name" value="Calcium-dependent protein kinase 3"/>
    <property type="match status" value="1"/>
</dbReference>
<dbReference type="InterPro" id="IPR036179">
    <property type="entry name" value="Ig-like_dom_sf"/>
</dbReference>
<feature type="domain" description="Ig-like" evidence="25">
    <location>
        <begin position="2960"/>
        <end position="3044"/>
    </location>
</feature>
<feature type="compositionally biased region" description="Acidic residues" evidence="23">
    <location>
        <begin position="2929"/>
        <end position="2945"/>
    </location>
</feature>
<evidence type="ECO:0000259" key="26">
    <source>
        <dbReference type="PROSITE" id="PS50853"/>
    </source>
</evidence>
<feature type="compositionally biased region" description="Basic and acidic residues" evidence="23">
    <location>
        <begin position="735"/>
        <end position="756"/>
    </location>
</feature>
<feature type="compositionally biased region" description="Low complexity" evidence="23">
    <location>
        <begin position="715"/>
        <end position="729"/>
    </location>
</feature>
<dbReference type="InterPro" id="IPR013783">
    <property type="entry name" value="Ig-like_fold"/>
</dbReference>
<keyword evidence="12" id="KW-0677">Repeat</keyword>
<dbReference type="RefSeq" id="XP_030830851.1">
    <property type="nucleotide sequence ID" value="XM_030974991.1"/>
</dbReference>
<dbReference type="Proteomes" id="UP000007110">
    <property type="component" value="Unassembled WGS sequence"/>
</dbReference>
<organism evidence="27 28">
    <name type="scientific">Strongylocentrotus purpuratus</name>
    <name type="common">Purple sea urchin</name>
    <dbReference type="NCBI Taxonomy" id="7668"/>
    <lineage>
        <taxon>Eukaryota</taxon>
        <taxon>Metazoa</taxon>
        <taxon>Echinodermata</taxon>
        <taxon>Eleutherozoa</taxon>
        <taxon>Echinozoa</taxon>
        <taxon>Echinoidea</taxon>
        <taxon>Euechinoidea</taxon>
        <taxon>Echinacea</taxon>
        <taxon>Camarodonta</taxon>
        <taxon>Echinidea</taxon>
        <taxon>Strongylocentrotidae</taxon>
        <taxon>Strongylocentrotus</taxon>
    </lineage>
</organism>
<feature type="compositionally biased region" description="Polar residues" evidence="23">
    <location>
        <begin position="562"/>
        <end position="571"/>
    </location>
</feature>
<dbReference type="FunFam" id="1.10.510.10:FF:000175">
    <property type="entry name" value="Myosin light chain kinase, smooth muscle"/>
    <property type="match status" value="1"/>
</dbReference>
<dbReference type="PANTHER" id="PTHR35971">
    <property type="entry name" value="SI:DKEY-31G6.6"/>
    <property type="match status" value="1"/>
</dbReference>
<dbReference type="PROSITE" id="PS50835">
    <property type="entry name" value="IG_LIKE"/>
    <property type="match status" value="12"/>
</dbReference>
<feature type="region of interest" description="Disordered" evidence="23">
    <location>
        <begin position="1082"/>
        <end position="1132"/>
    </location>
</feature>
<feature type="compositionally biased region" description="Polar residues" evidence="23">
    <location>
        <begin position="499"/>
        <end position="509"/>
    </location>
</feature>
<keyword evidence="15" id="KW-0106">Calcium</keyword>
<dbReference type="CDD" id="cd14103">
    <property type="entry name" value="STKc_MLCK"/>
    <property type="match status" value="2"/>
</dbReference>
<feature type="compositionally biased region" description="Low complexity" evidence="23">
    <location>
        <begin position="2828"/>
        <end position="2849"/>
    </location>
</feature>
<dbReference type="InterPro" id="IPR000719">
    <property type="entry name" value="Prot_kinase_dom"/>
</dbReference>
<dbReference type="SMART" id="SM00220">
    <property type="entry name" value="S_TKc"/>
    <property type="match status" value="2"/>
</dbReference>
<evidence type="ECO:0000256" key="21">
    <source>
        <dbReference type="ARBA" id="ARBA00030959"/>
    </source>
</evidence>
<keyword evidence="17" id="KW-0460">Magnesium</keyword>
<dbReference type="InterPro" id="IPR036116">
    <property type="entry name" value="FN3_sf"/>
</dbReference>
<feature type="compositionally biased region" description="Basic and acidic residues" evidence="23">
    <location>
        <begin position="986"/>
        <end position="997"/>
    </location>
</feature>
<feature type="region of interest" description="Disordered" evidence="23">
    <location>
        <begin position="2786"/>
        <end position="2809"/>
    </location>
</feature>
<feature type="compositionally biased region" description="Low complexity" evidence="23">
    <location>
        <begin position="335"/>
        <end position="355"/>
    </location>
</feature>
<protein>
    <recommendedName>
        <fullName evidence="6">Myosin light chain kinase, smooth muscle</fullName>
        <ecNumber evidence="5">2.7.11.18</ecNumber>
    </recommendedName>
    <alternativeName>
        <fullName evidence="21">Telokin</fullName>
    </alternativeName>
</protein>
<evidence type="ECO:0000256" key="6">
    <source>
        <dbReference type="ARBA" id="ARBA00021842"/>
    </source>
</evidence>
<feature type="binding site" evidence="22">
    <location>
        <position position="51"/>
    </location>
    <ligand>
        <name>ATP</name>
        <dbReference type="ChEBI" id="CHEBI:30616"/>
    </ligand>
</feature>
<keyword evidence="11" id="KW-0479">Metal-binding</keyword>
<reference evidence="28" key="1">
    <citation type="submission" date="2015-02" db="EMBL/GenBank/DDBJ databases">
        <title>Genome sequencing for Strongylocentrotus purpuratus.</title>
        <authorList>
            <person name="Murali S."/>
            <person name="Liu Y."/>
            <person name="Vee V."/>
            <person name="English A."/>
            <person name="Wang M."/>
            <person name="Skinner E."/>
            <person name="Han Y."/>
            <person name="Muzny D.M."/>
            <person name="Worley K.C."/>
            <person name="Gibbs R.A."/>
        </authorList>
    </citation>
    <scope>NUCLEOTIDE SEQUENCE</scope>
</reference>
<dbReference type="Gene3D" id="3.30.200.20">
    <property type="entry name" value="Phosphorylase Kinase, domain 1"/>
    <property type="match status" value="2"/>
</dbReference>
<dbReference type="GO" id="GO:0060298">
    <property type="term" value="P:positive regulation of sarcomere organization"/>
    <property type="evidence" value="ECO:0007669"/>
    <property type="project" value="UniProtKB-ARBA"/>
</dbReference>
<name>A0A7M7N5L4_STRPU</name>
<dbReference type="OMA" id="GAPIKTG"/>
<dbReference type="Pfam" id="PF00069">
    <property type="entry name" value="Pkinase"/>
    <property type="match status" value="2"/>
</dbReference>
<reference evidence="27" key="2">
    <citation type="submission" date="2021-01" db="UniProtKB">
        <authorList>
            <consortium name="EnsemblMetazoa"/>
        </authorList>
    </citation>
    <scope>IDENTIFICATION</scope>
</reference>
<evidence type="ECO:0000259" key="25">
    <source>
        <dbReference type="PROSITE" id="PS50835"/>
    </source>
</evidence>
<dbReference type="FunFam" id="2.60.40.10:FF:000425">
    <property type="entry name" value="Myosin light chain kinase"/>
    <property type="match status" value="2"/>
</dbReference>
<keyword evidence="8" id="KW-0723">Serine/threonine-protein kinase</keyword>
<feature type="binding site" evidence="22">
    <location>
        <position position="2536"/>
    </location>
    <ligand>
        <name>ATP</name>
        <dbReference type="ChEBI" id="CHEBI:30616"/>
    </ligand>
</feature>
<dbReference type="InterPro" id="IPR008271">
    <property type="entry name" value="Ser/Thr_kinase_AS"/>
</dbReference>